<evidence type="ECO:0000256" key="1">
    <source>
        <dbReference type="ARBA" id="ARBA00007905"/>
    </source>
</evidence>
<keyword evidence="2" id="KW-0521">NADP</keyword>
<dbReference type="PROSITE" id="PS00063">
    <property type="entry name" value="ALDOKETO_REDUCTASE_3"/>
    <property type="match status" value="1"/>
</dbReference>
<evidence type="ECO:0000256" key="6">
    <source>
        <dbReference type="PIRSR" id="PIRSR000097-3"/>
    </source>
</evidence>
<dbReference type="Pfam" id="PF00248">
    <property type="entry name" value="Aldo_ket_red"/>
    <property type="match status" value="1"/>
</dbReference>
<dbReference type="PRINTS" id="PR00069">
    <property type="entry name" value="ALDKETRDTASE"/>
</dbReference>
<evidence type="ECO:0000256" key="2">
    <source>
        <dbReference type="ARBA" id="ARBA00022857"/>
    </source>
</evidence>
<dbReference type="EMBL" id="AZHO01000030">
    <property type="protein sequence ID" value="KMT58379.1"/>
    <property type="molecule type" value="Genomic_DNA"/>
</dbReference>
<gene>
    <name evidence="8" type="ORF">X560_2205</name>
</gene>
<dbReference type="Proteomes" id="UP000052258">
    <property type="component" value="Unassembled WGS sequence"/>
</dbReference>
<protein>
    <submittedName>
        <fullName evidence="8">Aldo/keto reductase</fullName>
    </submittedName>
</protein>
<keyword evidence="9" id="KW-1185">Reference proteome</keyword>
<comment type="similarity">
    <text evidence="1">Belongs to the aldo/keto reductase family.</text>
</comment>
<comment type="caution">
    <text evidence="8">The sequence shown here is derived from an EMBL/GenBank/DDBJ whole genome shotgun (WGS) entry which is preliminary data.</text>
</comment>
<feature type="site" description="Lowers pKa of active site Tyr" evidence="6">
    <location>
        <position position="79"/>
    </location>
</feature>
<sequence length="295" mass="33976">MMKTLQDKMVLSNGQHIPYIGLGVFQMSEQNYITQAVMQAIQTGYRLFDTAAVYNNEKKVGSAIKECHVARQELFISSKIWNGHQGYDETLFAFERTLRNLQLDYLDLYLIHWPISGKYLDTWRAFERLLKEGAVKSIGVANFKQHHLEDLFRVANEKPVLNQVETHPLLPQNELREFLKKNGIAHAAWSPLAKGTLMQHPVITSIAKKHGAFVDQVILQWHLNRNTIIIPKSITSSRIRENSNLAYFKLDEDDMRKLNKLESGKYVGPDPDDLAYFLSSVEREREFIETGDIEA</sequence>
<evidence type="ECO:0000256" key="3">
    <source>
        <dbReference type="ARBA" id="ARBA00023002"/>
    </source>
</evidence>
<evidence type="ECO:0000256" key="4">
    <source>
        <dbReference type="PIRSR" id="PIRSR000097-1"/>
    </source>
</evidence>
<evidence type="ECO:0000259" key="7">
    <source>
        <dbReference type="Pfam" id="PF00248"/>
    </source>
</evidence>
<dbReference type="InterPro" id="IPR020471">
    <property type="entry name" value="AKR"/>
</dbReference>
<dbReference type="AlphaFoldDB" id="A0A0J8GBV6"/>
<dbReference type="PIRSF" id="PIRSF000097">
    <property type="entry name" value="AKR"/>
    <property type="match status" value="1"/>
</dbReference>
<dbReference type="OrthoDB" id="9804790at2"/>
<dbReference type="PROSITE" id="PS00798">
    <property type="entry name" value="ALDOKETO_REDUCTASE_1"/>
    <property type="match status" value="1"/>
</dbReference>
<evidence type="ECO:0000313" key="9">
    <source>
        <dbReference type="Proteomes" id="UP000052258"/>
    </source>
</evidence>
<dbReference type="InterPro" id="IPR023210">
    <property type="entry name" value="NADP_OxRdtase_dom"/>
</dbReference>
<dbReference type="SUPFAM" id="SSF51430">
    <property type="entry name" value="NAD(P)-linked oxidoreductase"/>
    <property type="match status" value="1"/>
</dbReference>
<dbReference type="InterPro" id="IPR036812">
    <property type="entry name" value="NAD(P)_OxRdtase_dom_sf"/>
</dbReference>
<feature type="active site" description="Proton donor" evidence="4">
    <location>
        <position position="54"/>
    </location>
</feature>
<name>A0A0J8GBV6_9LIST</name>
<feature type="binding site" evidence="5">
    <location>
        <position position="112"/>
    </location>
    <ligand>
        <name>substrate</name>
    </ligand>
</feature>
<dbReference type="Gene3D" id="3.20.20.100">
    <property type="entry name" value="NADP-dependent oxidoreductase domain"/>
    <property type="match status" value="1"/>
</dbReference>
<evidence type="ECO:0000256" key="5">
    <source>
        <dbReference type="PIRSR" id="PIRSR000097-2"/>
    </source>
</evidence>
<proteinExistence type="inferred from homology"/>
<evidence type="ECO:0000313" key="8">
    <source>
        <dbReference type="EMBL" id="KMT58379.1"/>
    </source>
</evidence>
<dbReference type="PANTHER" id="PTHR43827:SF3">
    <property type="entry name" value="NADP-DEPENDENT OXIDOREDUCTASE DOMAIN-CONTAINING PROTEIN"/>
    <property type="match status" value="1"/>
</dbReference>
<dbReference type="PATRIC" id="fig|1430899.3.peg.2254"/>
<accession>A0A0J8GBV6</accession>
<dbReference type="InterPro" id="IPR018170">
    <property type="entry name" value="Aldo/ket_reductase_CS"/>
</dbReference>
<organism evidence="8 9">
    <name type="scientific">Listeria fleischmannii 1991</name>
    <dbReference type="NCBI Taxonomy" id="1430899"/>
    <lineage>
        <taxon>Bacteria</taxon>
        <taxon>Bacillati</taxon>
        <taxon>Bacillota</taxon>
        <taxon>Bacilli</taxon>
        <taxon>Bacillales</taxon>
        <taxon>Listeriaceae</taxon>
        <taxon>Listeria</taxon>
    </lineage>
</organism>
<reference evidence="8 9" key="1">
    <citation type="journal article" date="2015" name="Genome Biol. Evol.">
        <title>Comparative Genomics of Listeria Sensu Lato: Genus-Wide Differences in Evolutionary Dynamics and the Progressive Gain of Complex, Potentially Pathogenicity-Related Traits through Lateral Gene Transfer.</title>
        <authorList>
            <person name="Chiara M."/>
            <person name="Caruso M."/>
            <person name="D'Erchia A.M."/>
            <person name="Manzari C."/>
            <person name="Fraccalvieri R."/>
            <person name="Goffredo E."/>
            <person name="Latorre L."/>
            <person name="Miccolupo A."/>
            <person name="Padalino I."/>
            <person name="Santagada G."/>
            <person name="Chiocco D."/>
            <person name="Pesole G."/>
            <person name="Horner D.S."/>
            <person name="Parisi A."/>
        </authorList>
    </citation>
    <scope>NUCLEOTIDE SEQUENCE [LARGE SCALE GENOMIC DNA]</scope>
    <source>
        <strain evidence="8 9">1991</strain>
    </source>
</reference>
<dbReference type="RefSeq" id="WP_007476507.1">
    <property type="nucleotide sequence ID" value="NZ_KQ130619.1"/>
</dbReference>
<feature type="domain" description="NADP-dependent oxidoreductase" evidence="7">
    <location>
        <begin position="22"/>
        <end position="261"/>
    </location>
</feature>
<dbReference type="GO" id="GO:0016616">
    <property type="term" value="F:oxidoreductase activity, acting on the CH-OH group of donors, NAD or NADP as acceptor"/>
    <property type="evidence" value="ECO:0007669"/>
    <property type="project" value="UniProtKB-ARBA"/>
</dbReference>
<dbReference type="PANTHER" id="PTHR43827">
    <property type="entry name" value="2,5-DIKETO-D-GLUCONIC ACID REDUCTASE"/>
    <property type="match status" value="1"/>
</dbReference>
<dbReference type="FunFam" id="3.20.20.100:FF:000015">
    <property type="entry name" value="Oxidoreductase, aldo/keto reductase family"/>
    <property type="match status" value="1"/>
</dbReference>
<keyword evidence="3" id="KW-0560">Oxidoreductase</keyword>